<proteinExistence type="predicted"/>
<dbReference type="Proteomes" id="UP000078090">
    <property type="component" value="Unassembled WGS sequence"/>
</dbReference>
<comment type="caution">
    <text evidence="1">The sequence shown here is derived from an EMBL/GenBank/DDBJ whole genome shotgun (WGS) entry which is preliminary data.</text>
</comment>
<protein>
    <submittedName>
        <fullName evidence="1">Uncharacterized protein</fullName>
    </submittedName>
</protein>
<sequence>MRSTRRAKNKDVFRETDIKISCCVSDTKHESLLTAWVQKPCPPYTAGGCAHNDNHHRRLPLARPVNGFVGR</sequence>
<dbReference type="AlphaFoldDB" id="A0A177MLV4"/>
<evidence type="ECO:0000313" key="1">
    <source>
        <dbReference type="EMBL" id="OAI06323.1"/>
    </source>
</evidence>
<gene>
    <name evidence="1" type="ORF">A1332_11965</name>
</gene>
<evidence type="ECO:0000313" key="2">
    <source>
        <dbReference type="Proteomes" id="UP000078090"/>
    </source>
</evidence>
<organism evidence="1 2">
    <name type="scientific">Methylomonas methanica</name>
    <dbReference type="NCBI Taxonomy" id="421"/>
    <lineage>
        <taxon>Bacteria</taxon>
        <taxon>Pseudomonadati</taxon>
        <taxon>Pseudomonadota</taxon>
        <taxon>Gammaproteobacteria</taxon>
        <taxon>Methylococcales</taxon>
        <taxon>Methylococcaceae</taxon>
        <taxon>Methylomonas</taxon>
    </lineage>
</organism>
<accession>A0A177MLV4</accession>
<name>A0A177MLV4_METMH</name>
<dbReference type="EMBL" id="LUUG01000059">
    <property type="protein sequence ID" value="OAI06323.1"/>
    <property type="molecule type" value="Genomic_DNA"/>
</dbReference>
<reference evidence="1 2" key="1">
    <citation type="submission" date="2016-03" db="EMBL/GenBank/DDBJ databases">
        <authorList>
            <person name="Ploux O."/>
        </authorList>
    </citation>
    <scope>NUCLEOTIDE SEQUENCE [LARGE SCALE GENOMIC DNA]</scope>
    <source>
        <strain evidence="1 2">R-45363</strain>
    </source>
</reference>